<sequence>LSEWDLVGDKTSNSSVSILVESSKVGVCAVEAELSTFLFLALEASGMLAAGVSALGEV</sequence>
<reference evidence="1 2" key="1">
    <citation type="journal article" date="2024" name="G3 (Bethesda)">
        <title>Genome assembly of Hibiscus sabdariffa L. provides insights into metabolisms of medicinal natural products.</title>
        <authorList>
            <person name="Kim T."/>
        </authorList>
    </citation>
    <scope>NUCLEOTIDE SEQUENCE [LARGE SCALE GENOMIC DNA]</scope>
    <source>
        <strain evidence="1">TK-2024</strain>
        <tissue evidence="1">Old leaves</tissue>
    </source>
</reference>
<accession>A0ABR1Z7X8</accession>
<keyword evidence="2" id="KW-1185">Reference proteome</keyword>
<comment type="caution">
    <text evidence="1">The sequence shown here is derived from an EMBL/GenBank/DDBJ whole genome shotgun (WGS) entry which is preliminary data.</text>
</comment>
<name>A0ABR1Z7X8_9ROSI</name>
<dbReference type="Proteomes" id="UP001472677">
    <property type="component" value="Unassembled WGS sequence"/>
</dbReference>
<dbReference type="EMBL" id="JBBPBM010002702">
    <property type="protein sequence ID" value="KAK8475280.1"/>
    <property type="molecule type" value="Genomic_DNA"/>
</dbReference>
<gene>
    <name evidence="1" type="ORF">V6N12_055212</name>
</gene>
<protein>
    <submittedName>
        <fullName evidence="1">Uncharacterized protein</fullName>
    </submittedName>
</protein>
<organism evidence="1 2">
    <name type="scientific">Hibiscus sabdariffa</name>
    <name type="common">roselle</name>
    <dbReference type="NCBI Taxonomy" id="183260"/>
    <lineage>
        <taxon>Eukaryota</taxon>
        <taxon>Viridiplantae</taxon>
        <taxon>Streptophyta</taxon>
        <taxon>Embryophyta</taxon>
        <taxon>Tracheophyta</taxon>
        <taxon>Spermatophyta</taxon>
        <taxon>Magnoliopsida</taxon>
        <taxon>eudicotyledons</taxon>
        <taxon>Gunneridae</taxon>
        <taxon>Pentapetalae</taxon>
        <taxon>rosids</taxon>
        <taxon>malvids</taxon>
        <taxon>Malvales</taxon>
        <taxon>Malvaceae</taxon>
        <taxon>Malvoideae</taxon>
        <taxon>Hibiscus</taxon>
    </lineage>
</organism>
<evidence type="ECO:0000313" key="2">
    <source>
        <dbReference type="Proteomes" id="UP001472677"/>
    </source>
</evidence>
<proteinExistence type="predicted"/>
<evidence type="ECO:0000313" key="1">
    <source>
        <dbReference type="EMBL" id="KAK8475280.1"/>
    </source>
</evidence>
<feature type="non-terminal residue" evidence="1">
    <location>
        <position position="1"/>
    </location>
</feature>